<sequence length="897" mass="99769">MTAVQILEQDVASLKNALVVAMEEVDQLRSQVFAETGKLQREFRETVDAVVRSPHHSSGGGGNTVHHVQRLFESPSQSRGGGGAGVDAKLEYLELAVRALQERRDSTPAAVDALMQQMRRWTDNADASARQLEHRVSDALSASEQKSRAWAEERIRESEQSLRRSLTARVDQHEAAIRDQEGKIQALTTVVANIDKRLHAAEEGLSQLDAEQHEVTSALQGVREQTKVLLRSPPRRASGPLDGEMDSYLSEQSAVIREEVLHAVDNKLSQHQRRSPPNASVNTSHVATQLEQRAIQQDVQGLRQDVVRCVAHIERLMDEQQRLSQAQHTNTQAVQRVEQLVDGARDRLELDLKTELQRFDTMQKTFFSRQEQLLNSERHQLGVKVSADLQRMHQRQVEELQKSELRRFDDIRSAQSALREEFLSFADRQRDELHSGAAALEERNRRVVEELKTYVEQEVTQQTDATKKNSTHASEEFRKMASRTMDELKRVKQIVEDQSAKSTDQTKFLHTRVQQILDAEVHRFDQIAFEFSTKLQKQVDEEVVRVVSASEGAIGRDLESHKDITQRELKNLREDIISMRSSLQAIAAPSNALGSIDSRVDVLRRDVLNLHDAIGKVHEQETRIQSNVSQDTRILIESLRGDILRDVSQHIIRFDQALVELAQENASLRSRLANYEIDDATPATFPITSELATQQQNFSSRVGHNASVGSAPSWGNFRLGGGGPSLHAGGGGSGGNSPGISRSGASTPVPTSPRAGPSQMLDHNTVMQQSRSAVAAMGSVFSRQQQQQPQQHHNDLNEHHSHRPTRQHTATRATRAHGHHHTSASGAHHDSSSAPLPLSSRLESPDRTQIVDRSGLVGSGGGYAQPQQFLPSAGGFGSQQVYDDPLIGVFGEYQASP</sequence>
<feature type="coiled-coil region" evidence="1">
    <location>
        <begin position="437"/>
        <end position="498"/>
    </location>
</feature>
<dbReference type="OMA" id="HEQETRI"/>
<evidence type="ECO:0000313" key="4">
    <source>
        <dbReference type="Proteomes" id="UP000051952"/>
    </source>
</evidence>
<evidence type="ECO:0000256" key="1">
    <source>
        <dbReference type="SAM" id="Coils"/>
    </source>
</evidence>
<organism evidence="3 4">
    <name type="scientific">Bodo saltans</name>
    <name type="common">Flagellated protozoan</name>
    <dbReference type="NCBI Taxonomy" id="75058"/>
    <lineage>
        <taxon>Eukaryota</taxon>
        <taxon>Discoba</taxon>
        <taxon>Euglenozoa</taxon>
        <taxon>Kinetoplastea</taxon>
        <taxon>Metakinetoplastina</taxon>
        <taxon>Eubodonida</taxon>
        <taxon>Bodonidae</taxon>
        <taxon>Bodo</taxon>
    </lineage>
</organism>
<gene>
    <name evidence="3" type="ORF">BSAL_00670</name>
</gene>
<reference evidence="4" key="1">
    <citation type="submission" date="2015-09" db="EMBL/GenBank/DDBJ databases">
        <authorList>
            <consortium name="Pathogen Informatics"/>
        </authorList>
    </citation>
    <scope>NUCLEOTIDE SEQUENCE [LARGE SCALE GENOMIC DNA]</scope>
    <source>
        <strain evidence="4">Lake Konstanz</strain>
    </source>
</reference>
<dbReference type="Proteomes" id="UP000051952">
    <property type="component" value="Unassembled WGS sequence"/>
</dbReference>
<feature type="compositionally biased region" description="Gly residues" evidence="2">
    <location>
        <begin position="718"/>
        <end position="737"/>
    </location>
</feature>
<accession>A0A0S4J416</accession>
<proteinExistence type="predicted"/>
<dbReference type="AlphaFoldDB" id="A0A0S4J416"/>
<dbReference type="VEuPathDB" id="TriTrypDB:BSAL_00670"/>
<feature type="region of interest" description="Disordered" evidence="2">
    <location>
        <begin position="715"/>
        <end position="760"/>
    </location>
</feature>
<name>A0A0S4J416_BODSA</name>
<dbReference type="OrthoDB" id="247880at2759"/>
<feature type="coiled-coil region" evidence="1">
    <location>
        <begin position="4"/>
        <end position="31"/>
    </location>
</feature>
<feature type="coiled-coil region" evidence="1">
    <location>
        <begin position="163"/>
        <end position="211"/>
    </location>
</feature>
<feature type="compositionally biased region" description="Low complexity" evidence="2">
    <location>
        <begin position="832"/>
        <end position="842"/>
    </location>
</feature>
<keyword evidence="1" id="KW-0175">Coiled coil</keyword>
<keyword evidence="4" id="KW-1185">Reference proteome</keyword>
<protein>
    <submittedName>
        <fullName evidence="3">Uncharacterized protein</fullName>
    </submittedName>
</protein>
<dbReference type="EMBL" id="CYKH01001251">
    <property type="protein sequence ID" value="CUG86182.1"/>
    <property type="molecule type" value="Genomic_DNA"/>
</dbReference>
<evidence type="ECO:0000256" key="2">
    <source>
        <dbReference type="SAM" id="MobiDB-lite"/>
    </source>
</evidence>
<feature type="region of interest" description="Disordered" evidence="2">
    <location>
        <begin position="772"/>
        <end position="881"/>
    </location>
</feature>
<evidence type="ECO:0000313" key="3">
    <source>
        <dbReference type="EMBL" id="CUG86182.1"/>
    </source>
</evidence>